<dbReference type="PANTHER" id="PTHR40267:SF1">
    <property type="entry name" value="BLR3294 PROTEIN"/>
    <property type="match status" value="1"/>
</dbReference>
<name>A0A7Z0IKE8_9ACTN</name>
<dbReference type="InterPro" id="IPR026286">
    <property type="entry name" value="MaiA/AMDase"/>
</dbReference>
<dbReference type="Gene3D" id="3.40.50.12500">
    <property type="match status" value="1"/>
</dbReference>
<dbReference type="InterPro" id="IPR053714">
    <property type="entry name" value="Iso_Racemase_Enz_sf"/>
</dbReference>
<dbReference type="PIRSF" id="PIRSF015736">
    <property type="entry name" value="MI"/>
    <property type="match status" value="1"/>
</dbReference>
<evidence type="ECO:0000313" key="1">
    <source>
        <dbReference type="EMBL" id="NYI70428.1"/>
    </source>
</evidence>
<dbReference type="PANTHER" id="PTHR40267">
    <property type="entry name" value="BLR3294 PROTEIN"/>
    <property type="match status" value="1"/>
</dbReference>
<organism evidence="1 2">
    <name type="scientific">Naumannella cuiyingiana</name>
    <dbReference type="NCBI Taxonomy" id="1347891"/>
    <lineage>
        <taxon>Bacteria</taxon>
        <taxon>Bacillati</taxon>
        <taxon>Actinomycetota</taxon>
        <taxon>Actinomycetes</taxon>
        <taxon>Propionibacteriales</taxon>
        <taxon>Propionibacteriaceae</taxon>
        <taxon>Naumannella</taxon>
    </lineage>
</organism>
<keyword evidence="1" id="KW-0413">Isomerase</keyword>
<proteinExistence type="predicted"/>
<dbReference type="RefSeq" id="WP_179444388.1">
    <property type="nucleotide sequence ID" value="NZ_JACBZS010000001.1"/>
</dbReference>
<sequence>MIRIGVISPHDMALDRELWEYAPASVLLHLTRLPERSHVVDLAMVSELSDTDDLVVAARSIAAVAPVAYAYACTSGSFVGGVAGERRISRVISEAVGVPAVTTSGALLEELAVRRISSLSVVTPYRAELSDLLAAFLVEAGHRVVDSRGLGLDRDIWNVPYATTADLIRAADNDLAEAIFVSCTNLPTRAIVDDLSSELGKPVLTANQVTIDGAVRAAAGPLPVAAGL</sequence>
<dbReference type="EC" id="5.2.1.1" evidence="1"/>
<gene>
    <name evidence="1" type="ORF">GGQ54_000988</name>
</gene>
<dbReference type="EMBL" id="JACBZS010000001">
    <property type="protein sequence ID" value="NYI70428.1"/>
    <property type="molecule type" value="Genomic_DNA"/>
</dbReference>
<reference evidence="1 2" key="1">
    <citation type="submission" date="2020-07" db="EMBL/GenBank/DDBJ databases">
        <title>Sequencing the genomes of 1000 actinobacteria strains.</title>
        <authorList>
            <person name="Klenk H.-P."/>
        </authorList>
    </citation>
    <scope>NUCLEOTIDE SEQUENCE [LARGE SCALE GENOMIC DNA]</scope>
    <source>
        <strain evidence="1 2">DSM 103164</strain>
    </source>
</reference>
<comment type="caution">
    <text evidence="1">The sequence shown here is derived from an EMBL/GenBank/DDBJ whole genome shotgun (WGS) entry which is preliminary data.</text>
</comment>
<dbReference type="Pfam" id="PF17645">
    <property type="entry name" value="Amdase"/>
    <property type="match status" value="1"/>
</dbReference>
<accession>A0A7Z0IKE8</accession>
<keyword evidence="2" id="KW-1185">Reference proteome</keyword>
<dbReference type="GO" id="GO:0050076">
    <property type="term" value="F:maleate isomerase activity"/>
    <property type="evidence" value="ECO:0007669"/>
    <property type="project" value="UniProtKB-EC"/>
</dbReference>
<dbReference type="AlphaFoldDB" id="A0A7Z0IKE8"/>
<protein>
    <submittedName>
        <fullName evidence="1">Maleate isomerase</fullName>
        <ecNumber evidence="1">5.2.1.1</ecNumber>
    </submittedName>
</protein>
<evidence type="ECO:0000313" key="2">
    <source>
        <dbReference type="Proteomes" id="UP000527616"/>
    </source>
</evidence>
<dbReference type="Proteomes" id="UP000527616">
    <property type="component" value="Unassembled WGS sequence"/>
</dbReference>